<keyword evidence="2" id="KW-1185">Reference proteome</keyword>
<evidence type="ECO:0000313" key="2">
    <source>
        <dbReference type="Proteomes" id="UP000198982"/>
    </source>
</evidence>
<proteinExistence type="predicted"/>
<dbReference type="RefSeq" id="WP_143038301.1">
    <property type="nucleotide sequence ID" value="NZ_FNTJ01000001.1"/>
</dbReference>
<organism evidence="1 2">
    <name type="scientific">Pseudomonas saponiphila</name>
    <dbReference type="NCBI Taxonomy" id="556534"/>
    <lineage>
        <taxon>Bacteria</taxon>
        <taxon>Pseudomonadati</taxon>
        <taxon>Pseudomonadota</taxon>
        <taxon>Gammaproteobacteria</taxon>
        <taxon>Pseudomonadales</taxon>
        <taxon>Pseudomonadaceae</taxon>
        <taxon>Pseudomonas</taxon>
    </lineage>
</organism>
<reference evidence="2" key="1">
    <citation type="submission" date="2016-10" db="EMBL/GenBank/DDBJ databases">
        <authorList>
            <person name="Varghese N."/>
            <person name="Submissions S."/>
        </authorList>
    </citation>
    <scope>NUCLEOTIDE SEQUENCE [LARGE SCALE GENOMIC DNA]</scope>
    <source>
        <strain evidence="2">DSM 9751</strain>
    </source>
</reference>
<sequence>MQTAMQICQDRHDSKLPAEHAEYDEQDAAEVAQVLAMESELVPFFDKRATRSHGHISGFALNASEAMAQAAGHECFDVQLALAVGAGNYELARAIFDKCFMPVLQAEALHMVVNARRAERVVWE</sequence>
<dbReference type="Proteomes" id="UP000198982">
    <property type="component" value="Unassembled WGS sequence"/>
</dbReference>
<name>A0A1H4R311_9PSED</name>
<accession>A0A1H4R311</accession>
<gene>
    <name evidence="1" type="ORF">SAMN05216178_4018</name>
</gene>
<evidence type="ECO:0000313" key="1">
    <source>
        <dbReference type="EMBL" id="SEC26272.1"/>
    </source>
</evidence>
<dbReference type="AlphaFoldDB" id="A0A1H4R311"/>
<dbReference type="EMBL" id="FNTJ01000001">
    <property type="protein sequence ID" value="SEC26272.1"/>
    <property type="molecule type" value="Genomic_DNA"/>
</dbReference>
<protein>
    <submittedName>
        <fullName evidence="1">Uncharacterized protein</fullName>
    </submittedName>
</protein>